<reference evidence="1" key="2">
    <citation type="submission" date="2020-09" db="EMBL/GenBank/DDBJ databases">
        <authorList>
            <person name="Sun Q."/>
            <person name="Zhou Y."/>
        </authorList>
    </citation>
    <scope>NUCLEOTIDE SEQUENCE</scope>
    <source>
        <strain evidence="1">CGMCC 1.6333</strain>
    </source>
</reference>
<protein>
    <submittedName>
        <fullName evidence="1">Uncharacterized protein</fullName>
    </submittedName>
</protein>
<dbReference type="Proteomes" id="UP000618460">
    <property type="component" value="Unassembled WGS sequence"/>
</dbReference>
<dbReference type="RefSeq" id="WP_117154246.1">
    <property type="nucleotide sequence ID" value="NZ_BMLG01000006.1"/>
</dbReference>
<dbReference type="EMBL" id="BMLG01000006">
    <property type="protein sequence ID" value="GGM29822.1"/>
    <property type="molecule type" value="Genomic_DNA"/>
</dbReference>
<evidence type="ECO:0000313" key="2">
    <source>
        <dbReference type="Proteomes" id="UP000618460"/>
    </source>
</evidence>
<dbReference type="AlphaFoldDB" id="A0A917TN23"/>
<name>A0A917TN23_9BACI</name>
<dbReference type="OrthoDB" id="2971250at2"/>
<reference evidence="1" key="1">
    <citation type="journal article" date="2014" name="Int. J. Syst. Evol. Microbiol.">
        <title>Complete genome sequence of Corynebacterium casei LMG S-19264T (=DSM 44701T), isolated from a smear-ripened cheese.</title>
        <authorList>
            <consortium name="US DOE Joint Genome Institute (JGI-PGF)"/>
            <person name="Walter F."/>
            <person name="Albersmeier A."/>
            <person name="Kalinowski J."/>
            <person name="Ruckert C."/>
        </authorList>
    </citation>
    <scope>NUCLEOTIDE SEQUENCE</scope>
    <source>
        <strain evidence="1">CGMCC 1.6333</strain>
    </source>
</reference>
<keyword evidence="2" id="KW-1185">Reference proteome</keyword>
<sequence length="105" mass="11693">MLGYLLVKIQSGQEYDSVHLIKEEISDKLSFVDVKVKGDWIVACTEIDSRIPIWQLALDLEVKGEIVGYGFGPDHEAVTKDILQMLVKRGAVSNSDSDFIKAVIN</sequence>
<proteinExistence type="predicted"/>
<evidence type="ECO:0000313" key="1">
    <source>
        <dbReference type="EMBL" id="GGM29822.1"/>
    </source>
</evidence>
<accession>A0A917TN23</accession>
<gene>
    <name evidence="1" type="ORF">GCM10011351_14940</name>
</gene>
<organism evidence="1 2">
    <name type="scientific">Paraliobacillus quinghaiensis</name>
    <dbReference type="NCBI Taxonomy" id="470815"/>
    <lineage>
        <taxon>Bacteria</taxon>
        <taxon>Bacillati</taxon>
        <taxon>Bacillota</taxon>
        <taxon>Bacilli</taxon>
        <taxon>Bacillales</taxon>
        <taxon>Bacillaceae</taxon>
        <taxon>Paraliobacillus</taxon>
    </lineage>
</organism>
<comment type="caution">
    <text evidence="1">The sequence shown here is derived from an EMBL/GenBank/DDBJ whole genome shotgun (WGS) entry which is preliminary data.</text>
</comment>